<evidence type="ECO:0000256" key="3">
    <source>
        <dbReference type="SAM" id="Phobius"/>
    </source>
</evidence>
<feature type="compositionally biased region" description="Polar residues" evidence="2">
    <location>
        <begin position="59"/>
        <end position="68"/>
    </location>
</feature>
<dbReference type="EMBL" id="CP036278">
    <property type="protein sequence ID" value="QDU58453.1"/>
    <property type="molecule type" value="Genomic_DNA"/>
</dbReference>
<dbReference type="InterPro" id="IPR025645">
    <property type="entry name" value="DUF4349"/>
</dbReference>
<accession>A0A518AUQ2</accession>
<dbReference type="KEGG" id="amuc:Pan181_46890"/>
<reference evidence="6 7" key="1">
    <citation type="submission" date="2019-02" db="EMBL/GenBank/DDBJ databases">
        <title>Deep-cultivation of Planctomycetes and their phenomic and genomic characterization uncovers novel biology.</title>
        <authorList>
            <person name="Wiegand S."/>
            <person name="Jogler M."/>
            <person name="Boedeker C."/>
            <person name="Pinto D."/>
            <person name="Vollmers J."/>
            <person name="Rivas-Marin E."/>
            <person name="Kohn T."/>
            <person name="Peeters S.H."/>
            <person name="Heuer A."/>
            <person name="Rast P."/>
            <person name="Oberbeckmann S."/>
            <person name="Bunk B."/>
            <person name="Jeske O."/>
            <person name="Meyerdierks A."/>
            <person name="Storesund J.E."/>
            <person name="Kallscheuer N."/>
            <person name="Luecker S."/>
            <person name="Lage O.M."/>
            <person name="Pohl T."/>
            <person name="Merkel B.J."/>
            <person name="Hornburger P."/>
            <person name="Mueller R.-W."/>
            <person name="Bruemmer F."/>
            <person name="Labrenz M."/>
            <person name="Spormann A.M."/>
            <person name="Op den Camp H."/>
            <person name="Overmann J."/>
            <person name="Amann R."/>
            <person name="Jetten M.S.M."/>
            <person name="Mascher T."/>
            <person name="Medema M.H."/>
            <person name="Devos D.P."/>
            <person name="Kaster A.-K."/>
            <person name="Ovreas L."/>
            <person name="Rohde M."/>
            <person name="Galperin M.Y."/>
            <person name="Jogler C."/>
        </authorList>
    </citation>
    <scope>NUCLEOTIDE SEQUENCE [LARGE SCALE GENOMIC DNA]</scope>
    <source>
        <strain evidence="6 7">Pan181</strain>
    </source>
</reference>
<feature type="chain" id="PRO_5021997777" description="DUF4349 domain-containing protein" evidence="4">
    <location>
        <begin position="19"/>
        <end position="298"/>
    </location>
</feature>
<organism evidence="6 7">
    <name type="scientific">Aeoliella mucimassa</name>
    <dbReference type="NCBI Taxonomy" id="2527972"/>
    <lineage>
        <taxon>Bacteria</taxon>
        <taxon>Pseudomonadati</taxon>
        <taxon>Planctomycetota</taxon>
        <taxon>Planctomycetia</taxon>
        <taxon>Pirellulales</taxon>
        <taxon>Lacipirellulaceae</taxon>
        <taxon>Aeoliella</taxon>
    </lineage>
</organism>
<dbReference type="OrthoDB" id="280626at2"/>
<feature type="signal peptide" evidence="4">
    <location>
        <begin position="1"/>
        <end position="18"/>
    </location>
</feature>
<sequence precursor="true">MMRMAIAAVILLVAGGCAESGSDYTRSAARESAKVSRSPASLASAESYSQVPMDDTASDADSPNEATSAAENRKLIYTATVDIVVDNFDQMESAVSVLVKKHGGFIASSNVNLNQGDRRSGTWVVRIPVASFESFLQSTGDMGVPENLKRDTQDVTEEYVDLEARIRSKQKLEQRVLELLDSNKGEIKDVIEVERELSRVRTEIEQMEGRLRYLTDRAELTTVTLSIREEKNYTPPQAPKFGTELANTFQDSANGLLTFGKNLLLVLTACAPWLVVVLVVVAPWWVWRRRRKQAGSVS</sequence>
<dbReference type="Pfam" id="PF14257">
    <property type="entry name" value="DUF4349"/>
    <property type="match status" value="1"/>
</dbReference>
<dbReference type="AlphaFoldDB" id="A0A518AUQ2"/>
<evidence type="ECO:0000259" key="5">
    <source>
        <dbReference type="Pfam" id="PF14257"/>
    </source>
</evidence>
<keyword evidence="3" id="KW-1133">Transmembrane helix</keyword>
<evidence type="ECO:0000313" key="6">
    <source>
        <dbReference type="EMBL" id="QDU58453.1"/>
    </source>
</evidence>
<dbReference type="PROSITE" id="PS51257">
    <property type="entry name" value="PROKAR_LIPOPROTEIN"/>
    <property type="match status" value="1"/>
</dbReference>
<feature type="transmembrane region" description="Helical" evidence="3">
    <location>
        <begin position="263"/>
        <end position="287"/>
    </location>
</feature>
<evidence type="ECO:0000313" key="7">
    <source>
        <dbReference type="Proteomes" id="UP000315750"/>
    </source>
</evidence>
<feature type="domain" description="DUF4349" evidence="5">
    <location>
        <begin position="73"/>
        <end position="285"/>
    </location>
</feature>
<keyword evidence="7" id="KW-1185">Reference proteome</keyword>
<keyword evidence="4" id="KW-0732">Signal</keyword>
<feature type="coiled-coil region" evidence="1">
    <location>
        <begin position="190"/>
        <end position="217"/>
    </location>
</feature>
<proteinExistence type="predicted"/>
<keyword evidence="1" id="KW-0175">Coiled coil</keyword>
<dbReference type="Proteomes" id="UP000315750">
    <property type="component" value="Chromosome"/>
</dbReference>
<evidence type="ECO:0000256" key="4">
    <source>
        <dbReference type="SAM" id="SignalP"/>
    </source>
</evidence>
<feature type="region of interest" description="Disordered" evidence="2">
    <location>
        <begin position="40"/>
        <end position="68"/>
    </location>
</feature>
<gene>
    <name evidence="6" type="ORF">Pan181_46890</name>
</gene>
<evidence type="ECO:0000256" key="2">
    <source>
        <dbReference type="SAM" id="MobiDB-lite"/>
    </source>
</evidence>
<keyword evidence="3" id="KW-0812">Transmembrane</keyword>
<name>A0A518AUQ2_9BACT</name>
<evidence type="ECO:0000256" key="1">
    <source>
        <dbReference type="SAM" id="Coils"/>
    </source>
</evidence>
<feature type="compositionally biased region" description="Polar residues" evidence="2">
    <location>
        <begin position="40"/>
        <end position="50"/>
    </location>
</feature>
<protein>
    <recommendedName>
        <fullName evidence="5">DUF4349 domain-containing protein</fullName>
    </recommendedName>
</protein>
<keyword evidence="3" id="KW-0472">Membrane</keyword>